<dbReference type="SUPFAM" id="SSF51905">
    <property type="entry name" value="FAD/NAD(P)-binding domain"/>
    <property type="match status" value="1"/>
</dbReference>
<comment type="caution">
    <text evidence="3">The sequence shown here is derived from an EMBL/GenBank/DDBJ whole genome shotgun (WGS) entry which is preliminary data.</text>
</comment>
<dbReference type="PRINTS" id="PR00420">
    <property type="entry name" value="RNGMNOXGNASE"/>
</dbReference>
<proteinExistence type="predicted"/>
<dbReference type="EC" id="1.14.13.127" evidence="3"/>
<dbReference type="PANTHER" id="PTHR43476:SF3">
    <property type="entry name" value="FAD-BINDING MONOOXYGENASE"/>
    <property type="match status" value="1"/>
</dbReference>
<name>A0ABU7LG95_9NOCA</name>
<protein>
    <submittedName>
        <fullName evidence="3">Bifunctional 3-(3-hydroxy-phenyl)propionate/3-hydroxycinnamic acid hydroxylase</fullName>
        <ecNumber evidence="3">1.14.13.127</ecNumber>
    </submittedName>
</protein>
<evidence type="ECO:0000313" key="3">
    <source>
        <dbReference type="EMBL" id="MEE2060570.1"/>
    </source>
</evidence>
<dbReference type="InterPro" id="IPR002938">
    <property type="entry name" value="FAD-bd"/>
</dbReference>
<reference evidence="3 4" key="1">
    <citation type="submission" date="2023-07" db="EMBL/GenBank/DDBJ databases">
        <authorList>
            <person name="Girao M."/>
            <person name="Carvalho M.F."/>
        </authorList>
    </citation>
    <scope>NUCLEOTIDE SEQUENCE [LARGE SCALE GENOMIC DNA]</scope>
    <source>
        <strain evidence="3 4">YIM65754</strain>
    </source>
</reference>
<dbReference type="Proteomes" id="UP001336020">
    <property type="component" value="Unassembled WGS sequence"/>
</dbReference>
<keyword evidence="1 3" id="KW-0560">Oxidoreductase</keyword>
<dbReference type="Pfam" id="PF01494">
    <property type="entry name" value="FAD_binding_3"/>
    <property type="match status" value="1"/>
</dbReference>
<feature type="domain" description="FAD-binding" evidence="2">
    <location>
        <begin position="6"/>
        <end position="347"/>
    </location>
</feature>
<accession>A0ABU7LG95</accession>
<keyword evidence="4" id="KW-1185">Reference proteome</keyword>
<sequence length="578" mass="64091">MNTTEDCDVVIVGAGPVGLMLANLLGMYGHSVTVLEALDDLIDYPRGVGLDDESFRTIQTVGLVDAVLPHTSPQHIMRLVNGAGKVILVNNPQTDEFGWERKHSFIQPEVDRTLYEGLSRHHNVQVLFGHRVEDVEEDAESVTAIAESVDADGQVALRRIRARYLVGCEGGKSPTRKRLGVTFEGESPSTRWLVVDVNNDPLGTPNVFLGADPKRPYVSIGLPHAVRRWEFMLHDDETEEQVTAPEFVDNLLADHVPDPSSLDFIRRRVFTHHGRVASNFRRGRQIVAGDAAHLMPVWMGQGWNSGVRDATNLGWKLATVLSGQADDALLDTYTSERKEHAEAMVELSMTFGRFIKITNPVAAMTRDVTARALNIFPQVKNYFADMRFKPMPRYHSGVLADPTTKASGRASSRITSRLIPVRTANTTVSPVGVQFPQPRVNTRDARNVLLDDAIGNWWSVLVWGNDPTDLLPQSSLDKLAALGARLVAVVPETQREWLEHSADPRIQVVGDHTGRLKKWFDDRPTPLVFVRPDRFVAGACLAQDAPATLDAILEAMHFTRRTDASDEAPERVREAVAL</sequence>
<evidence type="ECO:0000256" key="1">
    <source>
        <dbReference type="ARBA" id="ARBA00023002"/>
    </source>
</evidence>
<organism evidence="3 4">
    <name type="scientific">Rhodococcus artemisiae</name>
    <dbReference type="NCBI Taxonomy" id="714159"/>
    <lineage>
        <taxon>Bacteria</taxon>
        <taxon>Bacillati</taxon>
        <taxon>Actinomycetota</taxon>
        <taxon>Actinomycetes</taxon>
        <taxon>Mycobacteriales</taxon>
        <taxon>Nocardiaceae</taxon>
        <taxon>Rhodococcus</taxon>
    </lineage>
</organism>
<dbReference type="RefSeq" id="WP_330135746.1">
    <property type="nucleotide sequence ID" value="NZ_JAUTXY010000013.1"/>
</dbReference>
<evidence type="ECO:0000313" key="4">
    <source>
        <dbReference type="Proteomes" id="UP001336020"/>
    </source>
</evidence>
<gene>
    <name evidence="3" type="ORF">Q7514_23890</name>
</gene>
<dbReference type="Gene3D" id="3.30.70.2450">
    <property type="match status" value="1"/>
</dbReference>
<dbReference type="Gene3D" id="3.50.50.60">
    <property type="entry name" value="FAD/NAD(P)-binding domain"/>
    <property type="match status" value="1"/>
</dbReference>
<dbReference type="EMBL" id="JAUTXY010000013">
    <property type="protein sequence ID" value="MEE2060570.1"/>
    <property type="molecule type" value="Genomic_DNA"/>
</dbReference>
<dbReference type="NCBIfam" id="NF004829">
    <property type="entry name" value="PRK06183.1-3"/>
    <property type="match status" value="1"/>
</dbReference>
<dbReference type="InterPro" id="IPR036188">
    <property type="entry name" value="FAD/NAD-bd_sf"/>
</dbReference>
<dbReference type="InterPro" id="IPR050631">
    <property type="entry name" value="PheA/TfdB_FAD_monoxygenase"/>
</dbReference>
<evidence type="ECO:0000259" key="2">
    <source>
        <dbReference type="Pfam" id="PF01494"/>
    </source>
</evidence>
<dbReference type="PANTHER" id="PTHR43476">
    <property type="entry name" value="3-(3-HYDROXY-PHENYL)PROPIONATE/3-HYDROXYCINNAMIC ACID HYDROXYLASE"/>
    <property type="match status" value="1"/>
</dbReference>
<dbReference type="NCBIfam" id="NF004831">
    <property type="entry name" value="PRK06183.1-5"/>
    <property type="match status" value="1"/>
</dbReference>
<dbReference type="GO" id="GO:0008688">
    <property type="term" value="F:3-(3-hydroxyphenyl)propionate hydroxylase activity"/>
    <property type="evidence" value="ECO:0007669"/>
    <property type="project" value="UniProtKB-EC"/>
</dbReference>